<protein>
    <recommendedName>
        <fullName evidence="2">Terpene synthase</fullName>
        <ecNumber evidence="2">4.2.3.-</ecNumber>
    </recommendedName>
</protein>
<dbReference type="SFLD" id="SFLDG01020">
    <property type="entry name" value="Terpene_Cyclase_Like_2"/>
    <property type="match status" value="1"/>
</dbReference>
<dbReference type="InterPro" id="IPR008949">
    <property type="entry name" value="Isoprenoid_synthase_dom_sf"/>
</dbReference>
<dbReference type="Proteomes" id="UP001611548">
    <property type="component" value="Unassembled WGS sequence"/>
</dbReference>
<evidence type="ECO:0000313" key="3">
    <source>
        <dbReference type="EMBL" id="MFI1963204.1"/>
    </source>
</evidence>
<organism evidence="3 4">
    <name type="scientific">Streptomyces pathocidini</name>
    <dbReference type="NCBI Taxonomy" id="1650571"/>
    <lineage>
        <taxon>Bacteria</taxon>
        <taxon>Bacillati</taxon>
        <taxon>Actinomycetota</taxon>
        <taxon>Actinomycetes</taxon>
        <taxon>Kitasatosporales</taxon>
        <taxon>Streptomycetaceae</taxon>
        <taxon>Streptomyces</taxon>
    </lineage>
</organism>
<dbReference type="EC" id="4.2.3.-" evidence="2"/>
<accession>A0ABW7UKK5</accession>
<name>A0ABW7UKK5_9ACTN</name>
<dbReference type="RefSeq" id="WP_055471419.1">
    <property type="nucleotide sequence ID" value="NZ_JBIRWE010000001.1"/>
</dbReference>
<dbReference type="PANTHER" id="PTHR35201">
    <property type="entry name" value="TERPENE SYNTHASE"/>
    <property type="match status" value="1"/>
</dbReference>
<keyword evidence="4" id="KW-1185">Reference proteome</keyword>
<gene>
    <name evidence="3" type="ORF">ACH429_03540</name>
</gene>
<reference evidence="3 4" key="1">
    <citation type="submission" date="2024-10" db="EMBL/GenBank/DDBJ databases">
        <title>The Natural Products Discovery Center: Release of the First 8490 Sequenced Strains for Exploring Actinobacteria Biosynthetic Diversity.</title>
        <authorList>
            <person name="Kalkreuter E."/>
            <person name="Kautsar S.A."/>
            <person name="Yang D."/>
            <person name="Bader C.D."/>
            <person name="Teijaro C.N."/>
            <person name="Fluegel L."/>
            <person name="Davis C.M."/>
            <person name="Simpson J.R."/>
            <person name="Lauterbach L."/>
            <person name="Steele A.D."/>
            <person name="Gui C."/>
            <person name="Meng S."/>
            <person name="Li G."/>
            <person name="Viehrig K."/>
            <person name="Ye F."/>
            <person name="Su P."/>
            <person name="Kiefer A.F."/>
            <person name="Nichols A."/>
            <person name="Cepeda A.J."/>
            <person name="Yan W."/>
            <person name="Fan B."/>
            <person name="Jiang Y."/>
            <person name="Adhikari A."/>
            <person name="Zheng C.-J."/>
            <person name="Schuster L."/>
            <person name="Cowan T.M."/>
            <person name="Smanski M.J."/>
            <person name="Chevrette M.G."/>
            <person name="De Carvalho L.P.S."/>
            <person name="Shen B."/>
        </authorList>
    </citation>
    <scope>NUCLEOTIDE SEQUENCE [LARGE SCALE GENOMIC DNA]</scope>
    <source>
        <strain evidence="3 4">NPDC020327</strain>
    </source>
</reference>
<dbReference type="SFLD" id="SFLDS00005">
    <property type="entry name" value="Isoprenoid_Synthase_Type_I"/>
    <property type="match status" value="1"/>
</dbReference>
<dbReference type="PANTHER" id="PTHR35201:SF4">
    <property type="entry name" value="BETA-PINACENE SYNTHASE-RELATED"/>
    <property type="match status" value="1"/>
</dbReference>
<comment type="caution">
    <text evidence="3">The sequence shown here is derived from an EMBL/GenBank/DDBJ whole genome shotgun (WGS) entry which is preliminary data.</text>
</comment>
<comment type="similarity">
    <text evidence="2">Belongs to the terpene synthase family.</text>
</comment>
<comment type="cofactor">
    <cofactor evidence="2">
        <name>Mg(2+)</name>
        <dbReference type="ChEBI" id="CHEBI:18420"/>
    </cofactor>
</comment>
<dbReference type="SUPFAM" id="SSF48576">
    <property type="entry name" value="Terpenoid synthases"/>
    <property type="match status" value="1"/>
</dbReference>
<dbReference type="Pfam" id="PF19086">
    <property type="entry name" value="Terpene_syn_C_2"/>
    <property type="match status" value="1"/>
</dbReference>
<proteinExistence type="inferred from homology"/>
<keyword evidence="1 2" id="KW-0456">Lyase</keyword>
<dbReference type="Gene3D" id="1.10.600.10">
    <property type="entry name" value="Farnesyl Diphosphate Synthase"/>
    <property type="match status" value="1"/>
</dbReference>
<dbReference type="InterPro" id="IPR034686">
    <property type="entry name" value="Terpene_cyclase-like_2"/>
</dbReference>
<dbReference type="EMBL" id="JBIRWE010000001">
    <property type="protein sequence ID" value="MFI1963204.1"/>
    <property type="molecule type" value="Genomic_DNA"/>
</dbReference>
<sequence length="331" mass="37596">MRAQPCFADNKLAAGVAQADVGALVSAFFPHGRREALEAISDLYCWQFVFDDLIESLARHDLTEAANRQFGFLRRLEAPESSVLAHDPFADAYLDIVRRLEQLAPPGVWQRWIGLNRSFSIGVIWACIYRATGTVPPFDTFNTLRPLDAGAPNSGAVLIELAEGFAVPDDQLNHPYIRTVTDLTGTILSWDNDICSYLAETERQLEQINLVTVLAHHHKIGPREAAVKAIHLRNRAMWCYLRLREHSPFRDVPGHATVRRYVSSLDQLIPGNLHWSIDRSHRYRTHHPALGLTRHARSTNHLDGQDLTLPIESPTLRWWWEGLAPDRPHRH</sequence>
<keyword evidence="2" id="KW-0460">Magnesium</keyword>
<keyword evidence="2" id="KW-0479">Metal-binding</keyword>
<evidence type="ECO:0000313" key="4">
    <source>
        <dbReference type="Proteomes" id="UP001611548"/>
    </source>
</evidence>
<evidence type="ECO:0000256" key="2">
    <source>
        <dbReference type="RuleBase" id="RU366034"/>
    </source>
</evidence>
<evidence type="ECO:0000256" key="1">
    <source>
        <dbReference type="ARBA" id="ARBA00023239"/>
    </source>
</evidence>